<dbReference type="GeneID" id="85495193"/>
<keyword evidence="12" id="KW-1185">Reference proteome</keyword>
<evidence type="ECO:0000256" key="7">
    <source>
        <dbReference type="ARBA" id="ARBA00022989"/>
    </source>
</evidence>
<keyword evidence="8 10" id="KW-0472">Membrane</keyword>
<keyword evidence="4 10" id="KW-0337">GPI-anchor biosynthesis</keyword>
<evidence type="ECO:0000256" key="4">
    <source>
        <dbReference type="ARBA" id="ARBA00022502"/>
    </source>
</evidence>
<evidence type="ECO:0000256" key="5">
    <source>
        <dbReference type="ARBA" id="ARBA00022692"/>
    </source>
</evidence>
<protein>
    <recommendedName>
        <fullName evidence="10">Protein PBN1</fullName>
    </recommendedName>
</protein>
<gene>
    <name evidence="11" type="ORF">CcaverHIS019_0401430</name>
</gene>
<evidence type="ECO:0000256" key="2">
    <source>
        <dbReference type="ARBA" id="ARBA00004687"/>
    </source>
</evidence>
<keyword evidence="7 10" id="KW-1133">Transmembrane helix</keyword>
<dbReference type="RefSeq" id="XP_060456588.1">
    <property type="nucleotide sequence ID" value="XM_060599946.1"/>
</dbReference>
<reference evidence="11" key="1">
    <citation type="journal article" date="2023" name="BMC Genomics">
        <title>Chromosome-level genome assemblies of Cutaneotrichosporon spp. (Trichosporonales, Basidiomycota) reveal imbalanced evolution between nucleotide sequences and chromosome synteny.</title>
        <authorList>
            <person name="Kobayashi Y."/>
            <person name="Kayamori A."/>
            <person name="Aoki K."/>
            <person name="Shiwa Y."/>
            <person name="Matsutani M."/>
            <person name="Fujita N."/>
            <person name="Sugita T."/>
            <person name="Iwasaki W."/>
            <person name="Tanaka N."/>
            <person name="Takashima M."/>
        </authorList>
    </citation>
    <scope>NUCLEOTIDE SEQUENCE</scope>
    <source>
        <strain evidence="11">HIS019</strain>
    </source>
</reference>
<keyword evidence="9" id="KW-0325">Glycoprotein</keyword>
<dbReference type="GO" id="GO:0006506">
    <property type="term" value="P:GPI anchor biosynthetic process"/>
    <property type="evidence" value="ECO:0007669"/>
    <property type="project" value="UniProtKB-KW"/>
</dbReference>
<dbReference type="EMBL" id="AP028215">
    <property type="protein sequence ID" value="BEI91323.1"/>
    <property type="molecule type" value="Genomic_DNA"/>
</dbReference>
<dbReference type="Proteomes" id="UP001233271">
    <property type="component" value="Chromosome 4"/>
</dbReference>
<proteinExistence type="inferred from homology"/>
<accession>A0AA48QVI0</accession>
<organism evidence="11 12">
    <name type="scientific">Cutaneotrichosporon cavernicola</name>
    <dbReference type="NCBI Taxonomy" id="279322"/>
    <lineage>
        <taxon>Eukaryota</taxon>
        <taxon>Fungi</taxon>
        <taxon>Dikarya</taxon>
        <taxon>Basidiomycota</taxon>
        <taxon>Agaricomycotina</taxon>
        <taxon>Tremellomycetes</taxon>
        <taxon>Trichosporonales</taxon>
        <taxon>Trichosporonaceae</taxon>
        <taxon>Cutaneotrichosporon</taxon>
    </lineage>
</organism>
<comment type="function">
    <text evidence="10">Required for proper folding and/or the stability of a subset of proteins in the endoplasmic reticulum. Component of glycosylphosphatidylinositol-mannosyltransferase 1 which transfers the first of the 4 mannoses in the GPI-anchor precursors during GPI-anchor biosynthesis. Probably acts by stabilizing the mannosyltransferase GPI14.</text>
</comment>
<comment type="pathway">
    <text evidence="2 10">Glycolipid biosynthesis; glycosylphosphatidylinositol-anchor biosynthesis.</text>
</comment>
<evidence type="ECO:0000256" key="8">
    <source>
        <dbReference type="ARBA" id="ARBA00023136"/>
    </source>
</evidence>
<dbReference type="AlphaFoldDB" id="A0AA48QVI0"/>
<evidence type="ECO:0000256" key="3">
    <source>
        <dbReference type="ARBA" id="ARBA00010345"/>
    </source>
</evidence>
<keyword evidence="5 10" id="KW-0812">Transmembrane</keyword>
<dbReference type="SMART" id="SM00780">
    <property type="entry name" value="PIG-X"/>
    <property type="match status" value="1"/>
</dbReference>
<name>A0AA48QVI0_9TREE</name>
<evidence type="ECO:0000256" key="9">
    <source>
        <dbReference type="ARBA" id="ARBA00023180"/>
    </source>
</evidence>
<evidence type="ECO:0000256" key="6">
    <source>
        <dbReference type="ARBA" id="ARBA00022824"/>
    </source>
</evidence>
<dbReference type="KEGG" id="ccac:CcaHIS019_0401430"/>
<dbReference type="Pfam" id="PF08320">
    <property type="entry name" value="PIG-X"/>
    <property type="match status" value="1"/>
</dbReference>
<comment type="similarity">
    <text evidence="3 10">Belongs to the PIGX family.</text>
</comment>
<feature type="transmembrane region" description="Helical" evidence="10">
    <location>
        <begin position="192"/>
        <end position="210"/>
    </location>
</feature>
<evidence type="ECO:0000313" key="11">
    <source>
        <dbReference type="EMBL" id="BEI91323.1"/>
    </source>
</evidence>
<evidence type="ECO:0000256" key="10">
    <source>
        <dbReference type="RuleBase" id="RU366056"/>
    </source>
</evidence>
<dbReference type="InterPro" id="IPR013233">
    <property type="entry name" value="PIG-X/PBN1"/>
</dbReference>
<sequence>MNPPSLRLNATISSSLHPHLHLSPLNPDPTSSSPSSCVQVRLHLPDALFVDPDELVDLWGAPSLDLSSKPSLGADQTSPVWTLSPRIVDIERPESPTLPPQSLKSPQTGRSKLDLVFTGAVDVPLHARYLIPDAAEASWDAMIKAFNGDIYRDVSLGRVEAAYCGERMEFVDTNAVARLPVGDAAYRLPVEAVTAAVVWAGWAWVVYALVRATRGKTKTE</sequence>
<dbReference type="GO" id="GO:0005789">
    <property type="term" value="C:endoplasmic reticulum membrane"/>
    <property type="evidence" value="ECO:0007669"/>
    <property type="project" value="UniProtKB-SubCell"/>
</dbReference>
<evidence type="ECO:0000313" key="12">
    <source>
        <dbReference type="Proteomes" id="UP001233271"/>
    </source>
</evidence>
<evidence type="ECO:0000256" key="1">
    <source>
        <dbReference type="ARBA" id="ARBA00004389"/>
    </source>
</evidence>
<keyword evidence="6 10" id="KW-0256">Endoplasmic reticulum</keyword>
<comment type="subcellular location">
    <subcellularLocation>
        <location evidence="1 10">Endoplasmic reticulum membrane</location>
        <topology evidence="1 10">Single-pass membrane protein</topology>
    </subcellularLocation>
</comment>